<dbReference type="Proteomes" id="UP000800981">
    <property type="component" value="Unassembled WGS sequence"/>
</dbReference>
<feature type="signal peptide" evidence="1">
    <location>
        <begin position="1"/>
        <end position="20"/>
    </location>
</feature>
<dbReference type="RefSeq" id="WP_166283787.1">
    <property type="nucleotide sequence ID" value="NZ_JAANNP010000029.1"/>
</dbReference>
<gene>
    <name evidence="2" type="ORF">G9H71_16650</name>
</gene>
<evidence type="ECO:0000313" key="3">
    <source>
        <dbReference type="Proteomes" id="UP000800981"/>
    </source>
</evidence>
<keyword evidence="3" id="KW-1185">Reference proteome</keyword>
<feature type="chain" id="PRO_5046835684" evidence="1">
    <location>
        <begin position="21"/>
        <end position="65"/>
    </location>
</feature>
<evidence type="ECO:0000256" key="1">
    <source>
        <dbReference type="SAM" id="SignalP"/>
    </source>
</evidence>
<protein>
    <submittedName>
        <fullName evidence="2">Uncharacterized protein</fullName>
    </submittedName>
</protein>
<reference evidence="2 3" key="1">
    <citation type="submission" date="2020-03" db="EMBL/GenBank/DDBJ databases">
        <title>Two novel Motilibacter sp.</title>
        <authorList>
            <person name="Liu S."/>
        </authorList>
    </citation>
    <scope>NUCLEOTIDE SEQUENCE [LARGE SCALE GENOMIC DNA]</scope>
    <source>
        <strain evidence="2 3">E257</strain>
    </source>
</reference>
<evidence type="ECO:0000313" key="2">
    <source>
        <dbReference type="EMBL" id="NHC15410.1"/>
    </source>
</evidence>
<proteinExistence type="predicted"/>
<comment type="caution">
    <text evidence="2">The sequence shown here is derived from an EMBL/GenBank/DDBJ whole genome shotgun (WGS) entry which is preliminary data.</text>
</comment>
<accession>A0ABX0H0Q1</accession>
<organism evidence="2 3">
    <name type="scientific">Motilibacter deserti</name>
    <dbReference type="NCBI Taxonomy" id="2714956"/>
    <lineage>
        <taxon>Bacteria</taxon>
        <taxon>Bacillati</taxon>
        <taxon>Actinomycetota</taxon>
        <taxon>Actinomycetes</taxon>
        <taxon>Motilibacterales</taxon>
        <taxon>Motilibacteraceae</taxon>
        <taxon>Motilibacter</taxon>
    </lineage>
</organism>
<name>A0ABX0H0Q1_9ACTN</name>
<sequence length="65" mass="6935">MRRPQPRTALAVLTTTPILAALVAVPSAVPASATALPEVPNRTIGYDEISAYPRENVLPVWPVNT</sequence>
<dbReference type="EMBL" id="JAANNP010000029">
    <property type="protein sequence ID" value="NHC15410.1"/>
    <property type="molecule type" value="Genomic_DNA"/>
</dbReference>
<feature type="non-terminal residue" evidence="2">
    <location>
        <position position="65"/>
    </location>
</feature>
<keyword evidence="1" id="KW-0732">Signal</keyword>